<dbReference type="Proteomes" id="UP000791080">
    <property type="component" value="Unassembled WGS sequence"/>
</dbReference>
<evidence type="ECO:0000256" key="1">
    <source>
        <dbReference type="SAM" id="MobiDB-lite"/>
    </source>
</evidence>
<protein>
    <submittedName>
        <fullName evidence="2">Uncharacterized protein</fullName>
    </submittedName>
</protein>
<reference evidence="2 3" key="2">
    <citation type="submission" date="2022-06" db="EMBL/GenBank/DDBJ databases">
        <title>Genomic Encyclopedia of Type Strains, Phase I: the one thousand microbial genomes (KMG-I) project.</title>
        <authorList>
            <person name="Kyrpides N."/>
        </authorList>
    </citation>
    <scope>NUCLEOTIDE SEQUENCE [LARGE SCALE GENOMIC DNA]</scope>
    <source>
        <strain evidence="2 3">DSM 43889</strain>
    </source>
</reference>
<evidence type="ECO:0000313" key="2">
    <source>
        <dbReference type="EMBL" id="MCP2331333.1"/>
    </source>
</evidence>
<reference evidence="2 3" key="1">
    <citation type="submission" date="2013-07" db="EMBL/GenBank/DDBJ databases">
        <authorList>
            <consortium name="DOE Joint Genome Institute"/>
            <person name="Reeve W."/>
            <person name="Huntemann M."/>
            <person name="Han J."/>
            <person name="Chen A."/>
            <person name="Kyrpides N."/>
            <person name="Mavromatis K."/>
            <person name="Markowitz V."/>
            <person name="Palaniappan K."/>
            <person name="Ivanova N."/>
            <person name="Schaumberg A."/>
            <person name="Pati A."/>
            <person name="Liolios K."/>
            <person name="Nordberg H.P."/>
            <person name="Cantor M.N."/>
            <person name="Hua S.X."/>
            <person name="Woyke T."/>
        </authorList>
    </citation>
    <scope>NUCLEOTIDE SEQUENCE [LARGE SCALE GENOMIC DNA]</scope>
    <source>
        <strain evidence="2 3">DSM 43889</strain>
    </source>
</reference>
<dbReference type="RefSeq" id="WP_026420743.1">
    <property type="nucleotide sequence ID" value="NZ_AUBJ02000001.1"/>
</dbReference>
<sequence length="154" mass="15915">MTTPGTVLPGTEIGRILAWWPAGHQTTTLRVEASPLGVVLRPEDTPTEPMGIPPVQARRLAGALLVAHAHAVATVLTTGPELVASLMVTSLPGLGGKLLTLACSGLEPRRWALPTTWQPTRPGDPPLTHPEAAGALLGHAAGHPPADQHPSPPP</sequence>
<accession>A0ABT1JGN0</accession>
<evidence type="ECO:0000313" key="3">
    <source>
        <dbReference type="Proteomes" id="UP000791080"/>
    </source>
</evidence>
<gene>
    <name evidence="2" type="ORF">G443_001603</name>
</gene>
<feature type="region of interest" description="Disordered" evidence="1">
    <location>
        <begin position="114"/>
        <end position="154"/>
    </location>
</feature>
<dbReference type="EMBL" id="AUBJ02000001">
    <property type="protein sequence ID" value="MCP2331333.1"/>
    <property type="molecule type" value="Genomic_DNA"/>
</dbReference>
<feature type="compositionally biased region" description="Low complexity" evidence="1">
    <location>
        <begin position="132"/>
        <end position="154"/>
    </location>
</feature>
<name>A0ABT1JGN0_ACTCY</name>
<organism evidence="2 3">
    <name type="scientific">Actinoalloteichus caeruleus DSM 43889</name>
    <dbReference type="NCBI Taxonomy" id="1120930"/>
    <lineage>
        <taxon>Bacteria</taxon>
        <taxon>Bacillati</taxon>
        <taxon>Actinomycetota</taxon>
        <taxon>Actinomycetes</taxon>
        <taxon>Pseudonocardiales</taxon>
        <taxon>Pseudonocardiaceae</taxon>
        <taxon>Actinoalloteichus</taxon>
        <taxon>Actinoalloteichus cyanogriseus</taxon>
    </lineage>
</organism>
<proteinExistence type="predicted"/>
<keyword evidence="3" id="KW-1185">Reference proteome</keyword>
<comment type="caution">
    <text evidence="2">The sequence shown here is derived from an EMBL/GenBank/DDBJ whole genome shotgun (WGS) entry which is preliminary data.</text>
</comment>